<evidence type="ECO:0000259" key="1">
    <source>
        <dbReference type="Pfam" id="PF19044"/>
    </source>
</evidence>
<feature type="domain" description="TraG P-loop" evidence="1">
    <location>
        <begin position="464"/>
        <end position="715"/>
    </location>
</feature>
<dbReference type="EMBL" id="CP060414">
    <property type="protein sequence ID" value="QNT58230.1"/>
    <property type="molecule type" value="Genomic_DNA"/>
</dbReference>
<dbReference type="InterPro" id="IPR025955">
    <property type="entry name" value="TraC/Conjuga_ATPase"/>
</dbReference>
<dbReference type="Proteomes" id="UP000516412">
    <property type="component" value="Chromosome"/>
</dbReference>
<organism evidence="2 3">
    <name type="scientific">Neisseria musculi</name>
    <dbReference type="NCBI Taxonomy" id="1815583"/>
    <lineage>
        <taxon>Bacteria</taxon>
        <taxon>Pseudomonadati</taxon>
        <taxon>Pseudomonadota</taxon>
        <taxon>Betaproteobacteria</taxon>
        <taxon>Neisseriales</taxon>
        <taxon>Neisseriaceae</taxon>
        <taxon>Neisseria</taxon>
    </lineage>
</organism>
<accession>A0A7H1M9B5</accession>
<sequence>MAMTLDFFKINQNRDRGVQFISLKTALDDTKIHYFEKENAIGVIGEFAPVSGWSRTLRNAVVEMLNMDFPADTFTQFIQLNYPYVDTRLEQYLKERAGCDGDISVRMAQQAVRERAAFLRQGCEHALIPSSDIRTFSSLGLWTLKIPLKKAKNPIKANDAELDRFYDECDQFLKLVAVCCSHLDAAGLPVSLLDRQLYAVLRRYFNIKGPWDSGLSDNEPLNEQLFPPGSAGDWEAVNTPFMHFSNFGEMGQEQYVGALTIDRYPDQTTKWHMSKMNELLGNPAGRNPQPGVPFAITTTIHYPEQNKERAKFVAATTTTEKSAKQESTRKYNNRISARQAGFKLMNKSLGEGGQVVNVNTTIQFFHENQEKVRDAMTRMQSYLSSMGMVMKPETFLPEVSFLNNLPMNISAESVKKTFRFRTMTSRLAAHLLPVFDDWGGYGNEMMFTTRRGKLVSYSIFHDNNSNYNTMILGEPGAGKTTVTQNIIEALLSLGAKVWTVDTGSSNVASASVRGAEILDIHEKSDLCLNPFTKVSDFNKEAEMILPILGKMAKPIEGLNDYENVLMLDAMKQMFTRNQNHTDIDDIIDYLYSQSGRDAEIQHRLARLLSPFGSDMPMGRWFNGTNNFRTEADWTLIELSGMSNNEHLRDVILMVVASTIKQEVYLSRDNRRRILVLGECGELLGNRPFAEFTARLTSKNRKEDGGVVVEAQHLGQVHATEYGALIQGNCYTKMFLKTPADSLKNARKQGWFEPSPYIDGLLKSLHTVAGQYSKICIIAGDNLATIVRLIETPYNRVMYNTKGQMFKELQNRVRNGEDVTDLIAAEARALYGDGTYD</sequence>
<protein>
    <submittedName>
        <fullName evidence="2">AAA-like domain protein</fullName>
    </submittedName>
</protein>
<evidence type="ECO:0000313" key="2">
    <source>
        <dbReference type="EMBL" id="QNT58230.1"/>
    </source>
</evidence>
<keyword evidence="3" id="KW-1185">Reference proteome</keyword>
<dbReference type="Pfam" id="PF11130">
    <property type="entry name" value="TraC_F_IV"/>
    <property type="match status" value="1"/>
</dbReference>
<proteinExistence type="predicted"/>
<dbReference type="Pfam" id="PF19044">
    <property type="entry name" value="P-loop_TraG"/>
    <property type="match status" value="1"/>
</dbReference>
<dbReference type="PANTHER" id="PTHR38467:SF1">
    <property type="entry name" value="CONJUGATIVE TRANSFER: ASSEMBLY"/>
    <property type="match status" value="1"/>
</dbReference>
<name>A0A7H1M9B5_9NEIS</name>
<dbReference type="InterPro" id="IPR053155">
    <property type="entry name" value="F-pilin_assembly_TraC"/>
</dbReference>
<dbReference type="Gene3D" id="1.10.8.730">
    <property type="match status" value="1"/>
</dbReference>
<dbReference type="SUPFAM" id="SSF52540">
    <property type="entry name" value="P-loop containing nucleoside triphosphate hydrolases"/>
    <property type="match status" value="1"/>
</dbReference>
<reference evidence="2" key="1">
    <citation type="submission" date="2024-06" db="EMBL/GenBank/DDBJ databases">
        <title>Complete Genome Sequence of mouse commensal type strain Neisseria musculi.</title>
        <authorList>
            <person name="Thapa E."/>
            <person name="Aluvathingal J."/>
            <person name="Nadendla S."/>
            <person name="Mehta A."/>
            <person name="Tettelin H."/>
            <person name="Weyand N.J."/>
        </authorList>
    </citation>
    <scope>NUCLEOTIDE SEQUENCE</scope>
    <source>
        <strain evidence="2">NW831</strain>
    </source>
</reference>
<dbReference type="InterPro" id="IPR027417">
    <property type="entry name" value="P-loop_NTPase"/>
</dbReference>
<dbReference type="PANTHER" id="PTHR38467">
    <property type="match status" value="1"/>
</dbReference>
<evidence type="ECO:0000313" key="3">
    <source>
        <dbReference type="Proteomes" id="UP000516412"/>
    </source>
</evidence>
<dbReference type="InterPro" id="IPR043964">
    <property type="entry name" value="P-loop_TraG"/>
</dbReference>
<dbReference type="Gene3D" id="3.40.50.300">
    <property type="entry name" value="P-loop containing nucleotide triphosphate hydrolases"/>
    <property type="match status" value="1"/>
</dbReference>
<gene>
    <name evidence="2" type="ORF">H7A79_0714</name>
</gene>
<dbReference type="KEGG" id="nmus:H7A79_0714"/>
<dbReference type="AlphaFoldDB" id="A0A7H1M9B5"/>